<comment type="similarity">
    <text evidence="1">Belongs to the PPR family. P subfamily.</text>
</comment>
<dbReference type="NCBIfam" id="TIGR00756">
    <property type="entry name" value="PPR"/>
    <property type="match status" value="6"/>
</dbReference>
<dbReference type="Pfam" id="PF01535">
    <property type="entry name" value="PPR"/>
    <property type="match status" value="7"/>
</dbReference>
<feature type="repeat" description="PPR" evidence="3">
    <location>
        <begin position="164"/>
        <end position="199"/>
    </location>
</feature>
<protein>
    <recommendedName>
        <fullName evidence="6">Pentatricopeptide repeat-containing protein</fullName>
    </recommendedName>
</protein>
<dbReference type="InterPro" id="IPR011990">
    <property type="entry name" value="TPR-like_helical_dom_sf"/>
</dbReference>
<evidence type="ECO:0000256" key="3">
    <source>
        <dbReference type="PROSITE-ProRule" id="PRU00708"/>
    </source>
</evidence>
<evidence type="ECO:0000313" key="4">
    <source>
        <dbReference type="EMBL" id="KAK9920075.1"/>
    </source>
</evidence>
<feature type="repeat" description="PPR" evidence="3">
    <location>
        <begin position="270"/>
        <end position="304"/>
    </location>
</feature>
<dbReference type="Pfam" id="PF13041">
    <property type="entry name" value="PPR_2"/>
    <property type="match status" value="2"/>
</dbReference>
<dbReference type="EMBL" id="JBEDUW010000006">
    <property type="protein sequence ID" value="KAK9920075.1"/>
    <property type="molecule type" value="Genomic_DNA"/>
</dbReference>
<evidence type="ECO:0008006" key="6">
    <source>
        <dbReference type="Google" id="ProtNLM"/>
    </source>
</evidence>
<evidence type="ECO:0000256" key="2">
    <source>
        <dbReference type="ARBA" id="ARBA00022737"/>
    </source>
</evidence>
<feature type="repeat" description="PPR" evidence="3">
    <location>
        <begin position="305"/>
        <end position="339"/>
    </location>
</feature>
<dbReference type="Gene3D" id="1.25.40.10">
    <property type="entry name" value="Tetratricopeptide repeat domain"/>
    <property type="match status" value="5"/>
</dbReference>
<keyword evidence="5" id="KW-1185">Reference proteome</keyword>
<dbReference type="Proteomes" id="UP001457282">
    <property type="component" value="Unassembled WGS sequence"/>
</dbReference>
<dbReference type="InterPro" id="IPR002885">
    <property type="entry name" value="PPR_rpt"/>
</dbReference>
<dbReference type="PANTHER" id="PTHR47939:SF13">
    <property type="entry name" value="OS03G0201400 PROTEIN"/>
    <property type="match status" value="1"/>
</dbReference>
<gene>
    <name evidence="4" type="ORF">M0R45_028638</name>
</gene>
<feature type="repeat" description="PPR" evidence="3">
    <location>
        <begin position="200"/>
        <end position="234"/>
    </location>
</feature>
<dbReference type="PROSITE" id="PS51375">
    <property type="entry name" value="PPR"/>
    <property type="match status" value="9"/>
</dbReference>
<accession>A0AAW1W599</accession>
<feature type="repeat" description="PPR" evidence="3">
    <location>
        <begin position="650"/>
        <end position="684"/>
    </location>
</feature>
<keyword evidence="2" id="KW-0677">Repeat</keyword>
<proteinExistence type="inferred from homology"/>
<name>A0AAW1W599_RUBAR</name>
<dbReference type="InterPro" id="IPR050667">
    <property type="entry name" value="PPR-containing_protein"/>
</dbReference>
<dbReference type="AlphaFoldDB" id="A0AAW1W599"/>
<comment type="caution">
    <text evidence="4">The sequence shown here is derived from an EMBL/GenBank/DDBJ whole genome shotgun (WGS) entry which is preliminary data.</text>
</comment>
<reference evidence="4 5" key="1">
    <citation type="journal article" date="2023" name="G3 (Bethesda)">
        <title>A chromosome-length genome assembly and annotation of blackberry (Rubus argutus, cv. 'Hillquist').</title>
        <authorList>
            <person name="Bruna T."/>
            <person name="Aryal R."/>
            <person name="Dudchenko O."/>
            <person name="Sargent D.J."/>
            <person name="Mead D."/>
            <person name="Buti M."/>
            <person name="Cavallini A."/>
            <person name="Hytonen T."/>
            <person name="Andres J."/>
            <person name="Pham M."/>
            <person name="Weisz D."/>
            <person name="Mascagni F."/>
            <person name="Usai G."/>
            <person name="Natali L."/>
            <person name="Bassil N."/>
            <person name="Fernandez G.E."/>
            <person name="Lomsadze A."/>
            <person name="Armour M."/>
            <person name="Olukolu B."/>
            <person name="Poorten T."/>
            <person name="Britton C."/>
            <person name="Davik J."/>
            <person name="Ashrafi H."/>
            <person name="Aiden E.L."/>
            <person name="Borodovsky M."/>
            <person name="Worthington M."/>
        </authorList>
    </citation>
    <scope>NUCLEOTIDE SEQUENCE [LARGE SCALE GENOMIC DNA]</scope>
    <source>
        <strain evidence="4">PI 553951</strain>
    </source>
</reference>
<dbReference type="PANTHER" id="PTHR47939">
    <property type="entry name" value="MEMBRANE-ASSOCIATED SALT-INDUCIBLE PROTEIN-LIKE"/>
    <property type="match status" value="1"/>
</dbReference>
<evidence type="ECO:0000313" key="5">
    <source>
        <dbReference type="Proteomes" id="UP001457282"/>
    </source>
</evidence>
<sequence>MAIKFPPLAFSKRIPMWVSSRACLSSISCAKTIEINPENNPDPPNSSKFEQNIQSLRNKLIPDNLVRVLDSTDDLTSALKVFKWASLQKRFRHTAETYYKIILKLGLAGNVEEMEGFCQHMLKERCPGVQEAHLALIDVFVRHGRLSEAIRVLLNMKAGGYRVSIETFNVVLGALVKEKRDFQDVVLVYKEMVTLGILPTIETLNYLLEGLLETDRIESALDQYRRMKKKGCSPNGRTFEIIIQALFAKDQVDEAVVILSEMFELDCQPDLSFYTRIVPLFCGENKPAEGMRLFEMMRASNFMPDSLIYGVLLQCLCKNLYLDDAVKVLEDMMETGLTPPSNVFVDIMNVFCKLGKIDDALKFLEDKHILEISAYNVLLEGCCNAGKFLIAKDLLVEMSERNLADCNSWNILIRWLCENARIREVFELLGRMVVSSSIPDCATYSALVVGNCKMSKYRQALDIFHLICAQHWVLDPKSYSELVKGLCLVEMTREAADVFYYMSNNRCSLQSCSFNMLIKGICETGKVDEAIRLQKLAYYSGTSCTGSTYSIVMLGLSRLGKTKDLLVVLSKLLVEGCNLNLDAYCILIQSMSVQNRVKECVLLFSMMISKGLVPDSERLVSLLSTIAKHSQLHRISGSIHTLIPNSEVLNSTTYSIIIHGLWKEGYKCEARQLLDIMLEKGWVPDAKTHGLLTGSVVSDEGDVESLDYDTFSVQDTVSNILAEGLSAT</sequence>
<feature type="repeat" description="PPR" evidence="3">
    <location>
        <begin position="475"/>
        <end position="509"/>
    </location>
</feature>
<organism evidence="4 5">
    <name type="scientific">Rubus argutus</name>
    <name type="common">Southern blackberry</name>
    <dbReference type="NCBI Taxonomy" id="59490"/>
    <lineage>
        <taxon>Eukaryota</taxon>
        <taxon>Viridiplantae</taxon>
        <taxon>Streptophyta</taxon>
        <taxon>Embryophyta</taxon>
        <taxon>Tracheophyta</taxon>
        <taxon>Spermatophyta</taxon>
        <taxon>Magnoliopsida</taxon>
        <taxon>eudicotyledons</taxon>
        <taxon>Gunneridae</taxon>
        <taxon>Pentapetalae</taxon>
        <taxon>rosids</taxon>
        <taxon>fabids</taxon>
        <taxon>Rosales</taxon>
        <taxon>Rosaceae</taxon>
        <taxon>Rosoideae</taxon>
        <taxon>Rosoideae incertae sedis</taxon>
        <taxon>Rubus</taxon>
    </lineage>
</organism>
<dbReference type="SUPFAM" id="SSF48452">
    <property type="entry name" value="TPR-like"/>
    <property type="match status" value="1"/>
</dbReference>
<feature type="repeat" description="PPR" evidence="3">
    <location>
        <begin position="371"/>
        <end position="405"/>
    </location>
</feature>
<feature type="repeat" description="PPR" evidence="3">
    <location>
        <begin position="580"/>
        <end position="614"/>
    </location>
</feature>
<feature type="repeat" description="PPR" evidence="3">
    <location>
        <begin position="235"/>
        <end position="269"/>
    </location>
</feature>
<evidence type="ECO:0000256" key="1">
    <source>
        <dbReference type="ARBA" id="ARBA00007626"/>
    </source>
</evidence>